<dbReference type="InterPro" id="IPR056884">
    <property type="entry name" value="NPHP3-like_N"/>
</dbReference>
<keyword evidence="1" id="KW-0677">Repeat</keyword>
<keyword evidence="4" id="KW-1185">Reference proteome</keyword>
<dbReference type="STRING" id="436010.A0A166IYU0"/>
<protein>
    <recommendedName>
        <fullName evidence="2">Nephrocystin 3-like N-terminal domain-containing protein</fullName>
    </recommendedName>
</protein>
<evidence type="ECO:0000259" key="2">
    <source>
        <dbReference type="Pfam" id="PF24883"/>
    </source>
</evidence>
<dbReference type="InterPro" id="IPR027417">
    <property type="entry name" value="P-loop_NTPase"/>
</dbReference>
<dbReference type="Proteomes" id="UP000076532">
    <property type="component" value="Unassembled WGS sequence"/>
</dbReference>
<dbReference type="OrthoDB" id="3269932at2759"/>
<dbReference type="AlphaFoldDB" id="A0A166IYU0"/>
<dbReference type="Pfam" id="PF24883">
    <property type="entry name" value="NPHP3_N"/>
    <property type="match status" value="1"/>
</dbReference>
<evidence type="ECO:0000313" key="4">
    <source>
        <dbReference type="Proteomes" id="UP000076532"/>
    </source>
</evidence>
<feature type="domain" description="Nephrocystin 3-like N-terminal" evidence="2">
    <location>
        <begin position="176"/>
        <end position="220"/>
    </location>
</feature>
<accession>A0A166IYU0</accession>
<proteinExistence type="predicted"/>
<evidence type="ECO:0000313" key="3">
    <source>
        <dbReference type="EMBL" id="KZP20311.1"/>
    </source>
</evidence>
<dbReference type="SUPFAM" id="SSF52540">
    <property type="entry name" value="P-loop containing nucleoside triphosphate hydrolases"/>
    <property type="match status" value="1"/>
</dbReference>
<sequence>MQSNHISSKHDALMLLTRSTTSANKAPKDNRPDFKASAARPLCTVEVVTPDAPKQLQSLDPEQLLAKIVERYKDNTIVKHLLTPSGGNLIFADRDPSYLDAANDRLVQPAPIFNTGATSGSVNNVVGDYIVHGLDDKKMVLKMTLDKLAYAEGASWDPNLACLPGTRVSILSIINVWSRSLDGPNVFWLKGVAGSGKTAIAHTVAQTLREDGRLASSFFSTTAFPPETPLTRF</sequence>
<gene>
    <name evidence="3" type="ORF">FIBSPDRAFT_954683</name>
</gene>
<name>A0A166IYU0_9AGAM</name>
<dbReference type="EMBL" id="KV417556">
    <property type="protein sequence ID" value="KZP20311.1"/>
    <property type="molecule type" value="Genomic_DNA"/>
</dbReference>
<evidence type="ECO:0000256" key="1">
    <source>
        <dbReference type="ARBA" id="ARBA00022737"/>
    </source>
</evidence>
<organism evidence="3 4">
    <name type="scientific">Athelia psychrophila</name>
    <dbReference type="NCBI Taxonomy" id="1759441"/>
    <lineage>
        <taxon>Eukaryota</taxon>
        <taxon>Fungi</taxon>
        <taxon>Dikarya</taxon>
        <taxon>Basidiomycota</taxon>
        <taxon>Agaricomycotina</taxon>
        <taxon>Agaricomycetes</taxon>
        <taxon>Agaricomycetidae</taxon>
        <taxon>Atheliales</taxon>
        <taxon>Atheliaceae</taxon>
        <taxon>Athelia</taxon>
    </lineage>
</organism>
<reference evidence="3 4" key="1">
    <citation type="journal article" date="2016" name="Mol. Biol. Evol.">
        <title>Comparative Genomics of Early-Diverging Mushroom-Forming Fungi Provides Insights into the Origins of Lignocellulose Decay Capabilities.</title>
        <authorList>
            <person name="Nagy L.G."/>
            <person name="Riley R."/>
            <person name="Tritt A."/>
            <person name="Adam C."/>
            <person name="Daum C."/>
            <person name="Floudas D."/>
            <person name="Sun H."/>
            <person name="Yadav J.S."/>
            <person name="Pangilinan J."/>
            <person name="Larsson K.H."/>
            <person name="Matsuura K."/>
            <person name="Barry K."/>
            <person name="Labutti K."/>
            <person name="Kuo R."/>
            <person name="Ohm R.A."/>
            <person name="Bhattacharya S.S."/>
            <person name="Shirouzu T."/>
            <person name="Yoshinaga Y."/>
            <person name="Martin F.M."/>
            <person name="Grigoriev I.V."/>
            <person name="Hibbett D.S."/>
        </authorList>
    </citation>
    <scope>NUCLEOTIDE SEQUENCE [LARGE SCALE GENOMIC DNA]</scope>
    <source>
        <strain evidence="3 4">CBS 109695</strain>
    </source>
</reference>